<keyword evidence="9" id="KW-1185">Reference proteome</keyword>
<feature type="compositionally biased region" description="Low complexity" evidence="6">
    <location>
        <begin position="178"/>
        <end position="187"/>
    </location>
</feature>
<dbReference type="CDD" id="cd00067">
    <property type="entry name" value="GAL4"/>
    <property type="match status" value="1"/>
</dbReference>
<keyword evidence="4" id="KW-0804">Transcription</keyword>
<dbReference type="InterPro" id="IPR050815">
    <property type="entry name" value="TF_fung"/>
</dbReference>
<dbReference type="GO" id="GO:0008270">
    <property type="term" value="F:zinc ion binding"/>
    <property type="evidence" value="ECO:0007669"/>
    <property type="project" value="InterPro"/>
</dbReference>
<evidence type="ECO:0000256" key="1">
    <source>
        <dbReference type="ARBA" id="ARBA00004123"/>
    </source>
</evidence>
<evidence type="ECO:0000256" key="3">
    <source>
        <dbReference type="ARBA" id="ARBA00023015"/>
    </source>
</evidence>
<dbReference type="AlphaFoldDB" id="A0A165S7W7"/>
<feature type="compositionally biased region" description="Basic residues" evidence="6">
    <location>
        <begin position="247"/>
        <end position="264"/>
    </location>
</feature>
<dbReference type="PANTHER" id="PTHR47338:SF29">
    <property type="entry name" value="ZN(2)-C6 FUNGAL-TYPE DOMAIN-CONTAINING PROTEIN"/>
    <property type="match status" value="1"/>
</dbReference>
<gene>
    <name evidence="8" type="ORF">DAEQUDRAFT_763509</name>
</gene>
<evidence type="ECO:0000256" key="6">
    <source>
        <dbReference type="SAM" id="MobiDB-lite"/>
    </source>
</evidence>
<organism evidence="8 9">
    <name type="scientific">Daedalea quercina L-15889</name>
    <dbReference type="NCBI Taxonomy" id="1314783"/>
    <lineage>
        <taxon>Eukaryota</taxon>
        <taxon>Fungi</taxon>
        <taxon>Dikarya</taxon>
        <taxon>Basidiomycota</taxon>
        <taxon>Agaricomycotina</taxon>
        <taxon>Agaricomycetes</taxon>
        <taxon>Polyporales</taxon>
        <taxon>Fomitopsis</taxon>
    </lineage>
</organism>
<proteinExistence type="predicted"/>
<evidence type="ECO:0000259" key="7">
    <source>
        <dbReference type="PROSITE" id="PS50048"/>
    </source>
</evidence>
<feature type="region of interest" description="Disordered" evidence="6">
    <location>
        <begin position="139"/>
        <end position="206"/>
    </location>
</feature>
<feature type="compositionally biased region" description="Polar residues" evidence="6">
    <location>
        <begin position="167"/>
        <end position="177"/>
    </location>
</feature>
<dbReference type="InterPro" id="IPR036864">
    <property type="entry name" value="Zn2-C6_fun-type_DNA-bd_sf"/>
</dbReference>
<dbReference type="EMBL" id="KV429044">
    <property type="protein sequence ID" value="KZT71640.1"/>
    <property type="molecule type" value="Genomic_DNA"/>
</dbReference>
<dbReference type="InterPro" id="IPR001138">
    <property type="entry name" value="Zn2Cys6_DnaBD"/>
</dbReference>
<dbReference type="Gene3D" id="4.10.240.10">
    <property type="entry name" value="Zn(2)-C6 fungal-type DNA-binding domain"/>
    <property type="match status" value="1"/>
</dbReference>
<comment type="subcellular location">
    <subcellularLocation>
        <location evidence="1">Nucleus</location>
    </subcellularLocation>
</comment>
<dbReference type="SUPFAM" id="SSF57701">
    <property type="entry name" value="Zn2/Cys6 DNA-binding domain"/>
    <property type="match status" value="1"/>
</dbReference>
<dbReference type="PROSITE" id="PS50048">
    <property type="entry name" value="ZN2_CY6_FUNGAL_2"/>
    <property type="match status" value="1"/>
</dbReference>
<sequence>MVASSNGEVYAPYTRIPVVEEGFQSSEDGSELHSPVYDGSYTPEELPYQLGSMLPYASDAQMYMASWDGRHYDGPDYTAQVREHHLLQSLHLSSPSLEPDLPHPFTNDLTLHDPTMLGFDTPATRFHPHALTPATEYTFGLPQSRLPDPHYHTPHDVLHDPPAGYSSHHQVSMSVSNQTSPATAQPPKTTPPGAISPTGRQPRREASNVVIACRQCRARKIRCDSTRPVCHNCTRRNNECEYDAVPKRRGPDKRPGTRQRSCKKRPSDATVPPAKKKRKTDDEVADPILGRIKQDPAEVESKAHALSFGLHEGSSTSHSSSSPLDMHESSLKYSVDMAYPRDGVSADSRHHPDSLAYATRSPDTKLFSRNGDANGARRHHHDDHSKATFIPLSPSVEYTRKTWWDNLLREHPLNEILSDLNFLLTSSSYWLSFIHLPTFFRDIQDPAQRVRMQPALIMAALAMATLMKSSEIELAGEGRARALAYRDAAQTLLETACNQQLVDYTLAEAALILALFENSCHPQYNSERASCSLQFLDRIVGVLSLTFIDRHDADASVFTSRNAPIVFMPDNYRPPKKCCCVASPQSMPGGVEGYHPYSQIIPPWNPSWSEAEIRKEECRRLCWVALALVANYTLQCSAFHVEPTRFFLSEPSNFALLFPGEAYERALGHEQLYGQSPKDSVWAVYCRSMLLWSSSIRPADDRWSSEHRTRFILDVLAETRVVQAALDMHQCSVDSTLLDVCREFLYNTQLTTTYELRRLQDVDSAATFDRRQAEEWLYYQEQIAKGTKAAVLQLGEAPGHLLSRRPFQVNWIATQVMICLALWNYDRTLVHALELAKSFLIPLDVLNVLWPSVVQRVRRDELRQRLEEACASARLPPPLPAELTLPPILRA</sequence>
<dbReference type="GO" id="GO:0000981">
    <property type="term" value="F:DNA-binding transcription factor activity, RNA polymerase II-specific"/>
    <property type="evidence" value="ECO:0007669"/>
    <property type="project" value="InterPro"/>
</dbReference>
<evidence type="ECO:0000256" key="2">
    <source>
        <dbReference type="ARBA" id="ARBA00022723"/>
    </source>
</evidence>
<dbReference type="OrthoDB" id="10261408at2759"/>
<dbReference type="PANTHER" id="PTHR47338">
    <property type="entry name" value="ZN(II)2CYS6 TRANSCRIPTION FACTOR (EUROFUNG)-RELATED"/>
    <property type="match status" value="1"/>
</dbReference>
<dbReference type="Pfam" id="PF00172">
    <property type="entry name" value="Zn_clus"/>
    <property type="match status" value="1"/>
</dbReference>
<feature type="region of interest" description="Disordered" evidence="6">
    <location>
        <begin position="244"/>
        <end position="300"/>
    </location>
</feature>
<protein>
    <recommendedName>
        <fullName evidence="7">Zn(2)-C6 fungal-type domain-containing protein</fullName>
    </recommendedName>
</protein>
<accession>A0A165S7W7</accession>
<evidence type="ECO:0000256" key="4">
    <source>
        <dbReference type="ARBA" id="ARBA00023163"/>
    </source>
</evidence>
<dbReference type="SMART" id="SM00066">
    <property type="entry name" value="GAL4"/>
    <property type="match status" value="1"/>
</dbReference>
<evidence type="ECO:0000256" key="5">
    <source>
        <dbReference type="ARBA" id="ARBA00023242"/>
    </source>
</evidence>
<dbReference type="GO" id="GO:0005634">
    <property type="term" value="C:nucleus"/>
    <property type="evidence" value="ECO:0007669"/>
    <property type="project" value="UniProtKB-SubCell"/>
</dbReference>
<keyword evidence="3" id="KW-0805">Transcription regulation</keyword>
<evidence type="ECO:0000313" key="9">
    <source>
        <dbReference type="Proteomes" id="UP000076727"/>
    </source>
</evidence>
<feature type="compositionally biased region" description="Basic and acidic residues" evidence="6">
    <location>
        <begin position="147"/>
        <end position="159"/>
    </location>
</feature>
<feature type="domain" description="Zn(2)-C6 fungal-type" evidence="7">
    <location>
        <begin position="212"/>
        <end position="242"/>
    </location>
</feature>
<feature type="region of interest" description="Disordered" evidence="6">
    <location>
        <begin position="342"/>
        <end position="382"/>
    </location>
</feature>
<dbReference type="Proteomes" id="UP000076727">
    <property type="component" value="Unassembled WGS sequence"/>
</dbReference>
<dbReference type="STRING" id="1314783.A0A165S7W7"/>
<evidence type="ECO:0000313" key="8">
    <source>
        <dbReference type="EMBL" id="KZT71640.1"/>
    </source>
</evidence>
<reference evidence="8 9" key="1">
    <citation type="journal article" date="2016" name="Mol. Biol. Evol.">
        <title>Comparative Genomics of Early-Diverging Mushroom-Forming Fungi Provides Insights into the Origins of Lignocellulose Decay Capabilities.</title>
        <authorList>
            <person name="Nagy L.G."/>
            <person name="Riley R."/>
            <person name="Tritt A."/>
            <person name="Adam C."/>
            <person name="Daum C."/>
            <person name="Floudas D."/>
            <person name="Sun H."/>
            <person name="Yadav J.S."/>
            <person name="Pangilinan J."/>
            <person name="Larsson K.H."/>
            <person name="Matsuura K."/>
            <person name="Barry K."/>
            <person name="Labutti K."/>
            <person name="Kuo R."/>
            <person name="Ohm R.A."/>
            <person name="Bhattacharya S.S."/>
            <person name="Shirouzu T."/>
            <person name="Yoshinaga Y."/>
            <person name="Martin F.M."/>
            <person name="Grigoriev I.V."/>
            <person name="Hibbett D.S."/>
        </authorList>
    </citation>
    <scope>NUCLEOTIDE SEQUENCE [LARGE SCALE GENOMIC DNA]</scope>
    <source>
        <strain evidence="8 9">L-15889</strain>
    </source>
</reference>
<keyword evidence="5" id="KW-0539">Nucleus</keyword>
<dbReference type="PROSITE" id="PS00463">
    <property type="entry name" value="ZN2_CY6_FUNGAL_1"/>
    <property type="match status" value="1"/>
</dbReference>
<name>A0A165S7W7_9APHY</name>
<keyword evidence="2" id="KW-0479">Metal-binding</keyword>